<sequence length="418" mass="47004">MLNIIHFSTNDFGGAGLAALRVHEECLSADFNSKLYVLNKRSTSSHVYSKSSKIKRIFNAPINRYDNFKKSLFLKNRNSFYSLVGNGNVLDETALREVITQDTNIVVLHWIAGFIDISLIENVCREMDVKIVYYLMDMAMLTGGCHFSHGCEQYKKICANCPETSNEQYRVKIAEHHFKQVRYSIRLAPYAMASSKFLLDQAKDSALQFADYLMTRPPISKKFEYRPKAQSSGSFKVLMGAYKRSDERKGYRDALRALAILDSFLNEIDQKVEVLVPSADFEADFQSFKNITLKIFSFAKNDEQLIALYNSADLLFNTSLDDSGPMMVLESQMCGVPFVATEVGVASEIAQMFPDNGEVVAPSDAGKMAEKIFAAIKSQKSCAQRSAISVNVREYYNLFNGNVENLRKIGASETANEN</sequence>
<dbReference type="InterPro" id="IPR001296">
    <property type="entry name" value="Glyco_trans_1"/>
</dbReference>
<dbReference type="Gene3D" id="3.40.50.2000">
    <property type="entry name" value="Glycogen Phosphorylase B"/>
    <property type="match status" value="1"/>
</dbReference>
<dbReference type="GO" id="GO:0016757">
    <property type="term" value="F:glycosyltransferase activity"/>
    <property type="evidence" value="ECO:0007669"/>
    <property type="project" value="InterPro"/>
</dbReference>
<dbReference type="PATRIC" id="fig|1353533.3.peg.403"/>
<accession>V4JJT2</accession>
<keyword evidence="2" id="KW-0808">Transferase</keyword>
<gene>
    <name evidence="2" type="ORF">PL2TA16_04383</name>
</gene>
<comment type="caution">
    <text evidence="2">The sequence shown here is derived from an EMBL/GenBank/DDBJ whole genome shotgun (WGS) entry which is preliminary data.</text>
</comment>
<proteinExistence type="predicted"/>
<reference evidence="2 3" key="1">
    <citation type="submission" date="2013-07" db="EMBL/GenBank/DDBJ databases">
        <title>Draft genome sequence of Pseudoalteromonas luteoviolacea 2ta16.</title>
        <authorList>
            <person name="Allen E.E."/>
            <person name="Azam F."/>
            <person name="Podell S."/>
        </authorList>
    </citation>
    <scope>NUCLEOTIDE SEQUENCE [LARGE SCALE GENOMIC DNA]</scope>
    <source>
        <strain evidence="2 3">2ta16</strain>
    </source>
</reference>
<dbReference type="GO" id="GO:1901135">
    <property type="term" value="P:carbohydrate derivative metabolic process"/>
    <property type="evidence" value="ECO:0007669"/>
    <property type="project" value="UniProtKB-ARBA"/>
</dbReference>
<dbReference type="Pfam" id="PF00534">
    <property type="entry name" value="Glycos_transf_1"/>
    <property type="match status" value="1"/>
</dbReference>
<feature type="domain" description="Glycosyl transferase family 1" evidence="1">
    <location>
        <begin position="242"/>
        <end position="384"/>
    </location>
</feature>
<dbReference type="EMBL" id="AUSV01000006">
    <property type="protein sequence ID" value="ESP95127.1"/>
    <property type="molecule type" value="Genomic_DNA"/>
</dbReference>
<evidence type="ECO:0000313" key="2">
    <source>
        <dbReference type="EMBL" id="ESP95127.1"/>
    </source>
</evidence>
<dbReference type="RefSeq" id="WP_023397366.1">
    <property type="nucleotide sequence ID" value="NZ_AUSV01000006.1"/>
</dbReference>
<dbReference type="AlphaFoldDB" id="V4JJT2"/>
<evidence type="ECO:0000259" key="1">
    <source>
        <dbReference type="Pfam" id="PF00534"/>
    </source>
</evidence>
<organism evidence="2 3">
    <name type="scientific">Pseudoalteromonas luteoviolacea (strain 2ta16)</name>
    <dbReference type="NCBI Taxonomy" id="1353533"/>
    <lineage>
        <taxon>Bacteria</taxon>
        <taxon>Pseudomonadati</taxon>
        <taxon>Pseudomonadota</taxon>
        <taxon>Gammaproteobacteria</taxon>
        <taxon>Alteromonadales</taxon>
        <taxon>Pseudoalteromonadaceae</taxon>
        <taxon>Pseudoalteromonas</taxon>
    </lineage>
</organism>
<dbReference type="PANTHER" id="PTHR12526">
    <property type="entry name" value="GLYCOSYLTRANSFERASE"/>
    <property type="match status" value="1"/>
</dbReference>
<dbReference type="Proteomes" id="UP000017820">
    <property type="component" value="Unassembled WGS sequence"/>
</dbReference>
<dbReference type="SUPFAM" id="SSF53756">
    <property type="entry name" value="UDP-Glycosyltransferase/glycogen phosphorylase"/>
    <property type="match status" value="1"/>
</dbReference>
<name>V4JJT2_PSEL2</name>
<protein>
    <submittedName>
        <fullName evidence="2">Glycosyltransferase</fullName>
    </submittedName>
</protein>
<evidence type="ECO:0000313" key="3">
    <source>
        <dbReference type="Proteomes" id="UP000017820"/>
    </source>
</evidence>